<evidence type="ECO:0000256" key="1">
    <source>
        <dbReference type="SAM" id="Coils"/>
    </source>
</evidence>
<feature type="region of interest" description="Disordered" evidence="2">
    <location>
        <begin position="217"/>
        <end position="239"/>
    </location>
</feature>
<keyword evidence="4" id="KW-1185">Reference proteome</keyword>
<evidence type="ECO:0000313" key="3">
    <source>
        <dbReference type="EMBL" id="KAK9866386.1"/>
    </source>
</evidence>
<name>A0AAW1TD45_9CHLO</name>
<accession>A0AAW1TD45</accession>
<gene>
    <name evidence="3" type="ORF">WJX84_011622</name>
</gene>
<proteinExistence type="predicted"/>
<dbReference type="EMBL" id="JALJOV010000166">
    <property type="protein sequence ID" value="KAK9866386.1"/>
    <property type="molecule type" value="Genomic_DNA"/>
</dbReference>
<comment type="caution">
    <text evidence="3">The sequence shown here is derived from an EMBL/GenBank/DDBJ whole genome shotgun (WGS) entry which is preliminary data.</text>
</comment>
<evidence type="ECO:0000313" key="4">
    <source>
        <dbReference type="Proteomes" id="UP001485043"/>
    </source>
</evidence>
<feature type="coiled-coil region" evidence="1">
    <location>
        <begin position="70"/>
        <end position="124"/>
    </location>
</feature>
<sequence length="259" mass="28294">MSNWTRGGPRKAGMSVLLDESSCLRKKKFRPPNIRLTSGGPSKTVLKLINDYAGSHKIEALRQKWLVDLLDSLEKRHSAEIAEASQLQAEAETKLQALQATEILKNIQAEMQSLKAALSRTEEFAGQAQSDCTLLKQAVRGVTSGETKARRLLAARAHDLRGAWLDARRQLRAHRRAVSEQEAHIGCMRQQVDLAQTSCTPGAAGFYAKVLPTEETAQAAVPDGSPPQQPTSAMPSSPIHKACKACHSRASRCHRAWGS</sequence>
<reference evidence="3 4" key="1">
    <citation type="journal article" date="2024" name="Nat. Commun.">
        <title>Phylogenomics reveals the evolutionary origins of lichenization in chlorophyte algae.</title>
        <authorList>
            <person name="Puginier C."/>
            <person name="Libourel C."/>
            <person name="Otte J."/>
            <person name="Skaloud P."/>
            <person name="Haon M."/>
            <person name="Grisel S."/>
            <person name="Petersen M."/>
            <person name="Berrin J.G."/>
            <person name="Delaux P.M."/>
            <person name="Dal Grande F."/>
            <person name="Keller J."/>
        </authorList>
    </citation>
    <scope>NUCLEOTIDE SEQUENCE [LARGE SCALE GENOMIC DNA]</scope>
    <source>
        <strain evidence="3 4">SAG 2523</strain>
    </source>
</reference>
<keyword evidence="1" id="KW-0175">Coiled coil</keyword>
<dbReference type="Proteomes" id="UP001485043">
    <property type="component" value="Unassembled WGS sequence"/>
</dbReference>
<organism evidence="3 4">
    <name type="scientific">Apatococcus fuscideae</name>
    <dbReference type="NCBI Taxonomy" id="2026836"/>
    <lineage>
        <taxon>Eukaryota</taxon>
        <taxon>Viridiplantae</taxon>
        <taxon>Chlorophyta</taxon>
        <taxon>core chlorophytes</taxon>
        <taxon>Trebouxiophyceae</taxon>
        <taxon>Chlorellales</taxon>
        <taxon>Chlorellaceae</taxon>
        <taxon>Apatococcus</taxon>
    </lineage>
</organism>
<dbReference type="AlphaFoldDB" id="A0AAW1TD45"/>
<evidence type="ECO:0000256" key="2">
    <source>
        <dbReference type="SAM" id="MobiDB-lite"/>
    </source>
</evidence>
<protein>
    <submittedName>
        <fullName evidence="3">Uncharacterized protein</fullName>
    </submittedName>
</protein>